<organism evidence="1 2">
    <name type="scientific">Sphaerisporangium rubeum</name>
    <dbReference type="NCBI Taxonomy" id="321317"/>
    <lineage>
        <taxon>Bacteria</taxon>
        <taxon>Bacillati</taxon>
        <taxon>Actinomycetota</taxon>
        <taxon>Actinomycetes</taxon>
        <taxon>Streptosporangiales</taxon>
        <taxon>Streptosporangiaceae</taxon>
        <taxon>Sphaerisporangium</taxon>
    </lineage>
</organism>
<keyword evidence="2" id="KW-1185">Reference proteome</keyword>
<name>A0A7X0M444_9ACTN</name>
<dbReference type="AlphaFoldDB" id="A0A7X0M444"/>
<reference evidence="1 2" key="1">
    <citation type="submission" date="2020-08" db="EMBL/GenBank/DDBJ databases">
        <title>Sequencing the genomes of 1000 actinobacteria strains.</title>
        <authorList>
            <person name="Klenk H.-P."/>
        </authorList>
    </citation>
    <scope>NUCLEOTIDE SEQUENCE [LARGE SCALE GENOMIC DNA]</scope>
    <source>
        <strain evidence="1 2">DSM 44936</strain>
    </source>
</reference>
<proteinExistence type="predicted"/>
<protein>
    <submittedName>
        <fullName evidence="1">Uncharacterized protein</fullName>
    </submittedName>
</protein>
<evidence type="ECO:0000313" key="1">
    <source>
        <dbReference type="EMBL" id="MBB6470747.1"/>
    </source>
</evidence>
<gene>
    <name evidence="1" type="ORF">BJ992_000178</name>
</gene>
<comment type="caution">
    <text evidence="1">The sequence shown here is derived from an EMBL/GenBank/DDBJ whole genome shotgun (WGS) entry which is preliminary data.</text>
</comment>
<dbReference type="EMBL" id="JACHIU010000001">
    <property type="protein sequence ID" value="MBB6470747.1"/>
    <property type="molecule type" value="Genomic_DNA"/>
</dbReference>
<dbReference type="Proteomes" id="UP000555564">
    <property type="component" value="Unassembled WGS sequence"/>
</dbReference>
<sequence length="214" mass="23165">MWEKLVTAHLFRLEQALDLSRLPANGAAPPGTPAVLVIPRGGPLREPHLMILSVTCGLRGTPPGVRMFGGTHIVAQLNSAAEKWCGVADVLVGRDRRALPLRPGGVARVLDRYPGCEVAVDRRRHGHLAGLRDGRVVSISEEGRFSSLSRPWPGLYGSLLYGWLVAEMPFDGLTEASVIVGRYSGPDSGRPRCFEVAGRVRFGVTRNVRGMVRG</sequence>
<dbReference type="RefSeq" id="WP_184978066.1">
    <property type="nucleotide sequence ID" value="NZ_BAAALO010000006.1"/>
</dbReference>
<accession>A0A7X0M444</accession>
<evidence type="ECO:0000313" key="2">
    <source>
        <dbReference type="Proteomes" id="UP000555564"/>
    </source>
</evidence>